<dbReference type="InterPro" id="IPR018114">
    <property type="entry name" value="TRYPSIN_HIS"/>
</dbReference>
<dbReference type="SUPFAM" id="SSF50494">
    <property type="entry name" value="Trypsin-like serine proteases"/>
    <property type="match status" value="1"/>
</dbReference>
<dbReference type="InterPro" id="IPR001314">
    <property type="entry name" value="Peptidase_S1A"/>
</dbReference>
<accession>A0A346RAE0</accession>
<keyword evidence="9" id="KW-0645">Protease</keyword>
<keyword evidence="3 10" id="KW-0732">Signal</keyword>
<dbReference type="RefSeq" id="XP_048003450.1">
    <property type="nucleotide sequence ID" value="XM_048147493.1"/>
</dbReference>
<evidence type="ECO:0000256" key="5">
    <source>
        <dbReference type="ARBA" id="ARBA00023240"/>
    </source>
</evidence>
<dbReference type="GO" id="GO:0090729">
    <property type="term" value="F:toxin activity"/>
    <property type="evidence" value="ECO:0007669"/>
    <property type="project" value="UniProtKB-KW"/>
</dbReference>
<evidence type="ECO:0000256" key="4">
    <source>
        <dbReference type="ARBA" id="ARBA00023157"/>
    </source>
</evidence>
<keyword evidence="4" id="KW-1015">Disulfide bond</keyword>
<dbReference type="SMART" id="SM00020">
    <property type="entry name" value="Tryp_SPc"/>
    <property type="match status" value="1"/>
</dbReference>
<keyword evidence="9" id="KW-0378">Hydrolase</keyword>
<evidence type="ECO:0000256" key="7">
    <source>
        <dbReference type="ARBA" id="ARBA00055534"/>
    </source>
</evidence>
<evidence type="ECO:0000256" key="6">
    <source>
        <dbReference type="ARBA" id="ARBA00024195"/>
    </source>
</evidence>
<comment type="function">
    <text evidence="7">Fibrinolytic activity; shows preferential cleavage of Arg-Gly bonds in all three fibrinogen chains. Contact with the caterpillars causes severe bleeding, due the anticoagulant effect of the protein.</text>
</comment>
<dbReference type="RefSeq" id="XP_048003451.1">
    <property type="nucleotide sequence ID" value="XM_048147494.1"/>
</dbReference>
<dbReference type="GO" id="GO:0004252">
    <property type="term" value="F:serine-type endopeptidase activity"/>
    <property type="evidence" value="ECO:0007669"/>
    <property type="project" value="InterPro"/>
</dbReference>
<feature type="domain" description="Peptidase S1" evidence="11">
    <location>
        <begin position="165"/>
        <end position="408"/>
    </location>
</feature>
<dbReference type="RefSeq" id="XP_048003452.1">
    <property type="nucleotide sequence ID" value="XM_048147495.1"/>
</dbReference>
<dbReference type="PROSITE" id="PS50240">
    <property type="entry name" value="TRYPSIN_DOM"/>
    <property type="match status" value="1"/>
</dbReference>
<dbReference type="KEGG" id="lgly:125239799"/>
<dbReference type="GO" id="GO:0005576">
    <property type="term" value="C:extracellular region"/>
    <property type="evidence" value="ECO:0007669"/>
    <property type="project" value="UniProtKB-SubCell"/>
</dbReference>
<dbReference type="EMBL" id="MH200930">
    <property type="protein sequence ID" value="AXS59140.1"/>
    <property type="molecule type" value="mRNA"/>
</dbReference>
<keyword evidence="5" id="KW-1199">Hemostasis impairing toxin</keyword>
<dbReference type="FunFam" id="2.40.10.10:FF:000068">
    <property type="entry name" value="transmembrane protease serine 2"/>
    <property type="match status" value="1"/>
</dbReference>
<organism evidence="12">
    <name type="scientific">Leguminivora glycinivorella</name>
    <dbReference type="NCBI Taxonomy" id="1035111"/>
    <lineage>
        <taxon>Eukaryota</taxon>
        <taxon>Metazoa</taxon>
        <taxon>Ecdysozoa</taxon>
        <taxon>Arthropoda</taxon>
        <taxon>Hexapoda</taxon>
        <taxon>Insecta</taxon>
        <taxon>Pterygota</taxon>
        <taxon>Neoptera</taxon>
        <taxon>Endopterygota</taxon>
        <taxon>Lepidoptera</taxon>
        <taxon>Glossata</taxon>
        <taxon>Ditrysia</taxon>
        <taxon>Tortricoidea</taxon>
        <taxon>Tortricidae</taxon>
        <taxon>Olethreutinae</taxon>
        <taxon>Grapholitini</taxon>
        <taxon>Leguminivora</taxon>
    </lineage>
</organism>
<evidence type="ECO:0000256" key="3">
    <source>
        <dbReference type="ARBA" id="ARBA00022729"/>
    </source>
</evidence>
<dbReference type="PANTHER" id="PTHR24260">
    <property type="match status" value="1"/>
</dbReference>
<feature type="chain" id="PRO_5016724544" evidence="10">
    <location>
        <begin position="21"/>
        <end position="409"/>
    </location>
</feature>
<dbReference type="InterPro" id="IPR001254">
    <property type="entry name" value="Trypsin_dom"/>
</dbReference>
<evidence type="ECO:0000256" key="9">
    <source>
        <dbReference type="RuleBase" id="RU363034"/>
    </source>
</evidence>
<protein>
    <submittedName>
        <fullName evidence="12">Snake protein 2</fullName>
    </submittedName>
</protein>
<evidence type="ECO:0000256" key="8">
    <source>
        <dbReference type="ARBA" id="ARBA00084094"/>
    </source>
</evidence>
<sequence>MNKKLSSVLVLCLVYEVVSQAPGERCSQNGVAGVCRALRDCQAVTDNPKSEWWKLPRCGFEGFDVIICCVEAPRTTSARPVATTPRPGTTTTEFYVPVYDYSPNTPIVAACSDVDPDRTAAKTGRKAWDKCIDYQHELVYPCEQTALSGSMGRANRCNHHVDELIVGGTNAKRTEFPHMVLLGYGQSNGSAVWQCGGTLLSDRFILTAGHCTSARDLGPVAYAITGTLKRTDDVSASQVHRIRRIIRHPLYKAPSKYHDIALLEVENPIKLDFTTVPACLDVFGGDRGKAVATGWGATAWMGSNADYLQKVTLNKFKEEECRAKFRPSRNIRNGFDPETQVCYGDYEQSKDTCQGDSGGPLTIQNRQVHCMYTVVGVTSFGKGCGTVGDPGIYTKVSHYVDWIESIVFA</sequence>
<dbReference type="PRINTS" id="PR00722">
    <property type="entry name" value="CHYMOTRYPSIN"/>
</dbReference>
<dbReference type="InterPro" id="IPR033116">
    <property type="entry name" value="TRYPSIN_SER"/>
</dbReference>
<evidence type="ECO:0000256" key="2">
    <source>
        <dbReference type="ARBA" id="ARBA00022656"/>
    </source>
</evidence>
<dbReference type="CDD" id="cd00190">
    <property type="entry name" value="Tryp_SPc"/>
    <property type="match status" value="1"/>
</dbReference>
<evidence type="ECO:0000256" key="1">
    <source>
        <dbReference type="ARBA" id="ARBA00004239"/>
    </source>
</evidence>
<dbReference type="OrthoDB" id="6339452at2759"/>
<dbReference type="InterPro" id="IPR009003">
    <property type="entry name" value="Peptidase_S1_PA"/>
</dbReference>
<keyword evidence="8" id="KW-1205">Fibrinolytic toxin</keyword>
<dbReference type="Pfam" id="PF00089">
    <property type="entry name" value="Trypsin"/>
    <property type="match status" value="1"/>
</dbReference>
<comment type="similarity">
    <text evidence="6">Belongs to the peptidase S1 family. CLIP subfamily.</text>
</comment>
<dbReference type="InterPro" id="IPR043504">
    <property type="entry name" value="Peptidase_S1_PA_chymotrypsin"/>
</dbReference>
<dbReference type="GO" id="GO:0006508">
    <property type="term" value="P:proteolysis"/>
    <property type="evidence" value="ECO:0007669"/>
    <property type="project" value="UniProtKB-KW"/>
</dbReference>
<dbReference type="PROSITE" id="PS00135">
    <property type="entry name" value="TRYPSIN_SER"/>
    <property type="match status" value="1"/>
</dbReference>
<dbReference type="AlphaFoldDB" id="A0A346RAE0"/>
<dbReference type="GeneID" id="125239799"/>
<dbReference type="RefSeq" id="XP_048003449.1">
    <property type="nucleotide sequence ID" value="XM_048147492.1"/>
</dbReference>
<feature type="signal peptide" evidence="10">
    <location>
        <begin position="1"/>
        <end position="20"/>
    </location>
</feature>
<reference evidence="12" key="1">
    <citation type="journal article" date="2018" name="PeerJ">
        <title>RNA interference-mediated silencing of genes involved in the immune responses of the soybean pod borer Leguminivora glycinivorella (Lepidoptera: Olethreutidae).</title>
        <authorList>
            <person name="Ran R."/>
            <person name="Li T."/>
            <person name="Liu X."/>
            <person name="Ni H."/>
            <person name="Li W."/>
            <person name="Meng F."/>
        </authorList>
    </citation>
    <scope>NUCLEOTIDE SEQUENCE</scope>
</reference>
<dbReference type="Gene3D" id="2.40.10.10">
    <property type="entry name" value="Trypsin-like serine proteases"/>
    <property type="match status" value="1"/>
</dbReference>
<dbReference type="SMART" id="SM00680">
    <property type="entry name" value="CLIP"/>
    <property type="match status" value="1"/>
</dbReference>
<comment type="subcellular location">
    <subcellularLocation>
        <location evidence="1">Secreted</location>
        <location evidence="1">Extracellular space</location>
    </subcellularLocation>
</comment>
<dbReference type="InterPro" id="IPR051333">
    <property type="entry name" value="CLIP_Serine_Protease"/>
</dbReference>
<evidence type="ECO:0000256" key="10">
    <source>
        <dbReference type="SAM" id="SignalP"/>
    </source>
</evidence>
<keyword evidence="2" id="KW-0800">Toxin</keyword>
<dbReference type="PANTHER" id="PTHR24260:SF147">
    <property type="entry name" value="EG:BACR7A4.3 PROTEIN-RELATED"/>
    <property type="match status" value="1"/>
</dbReference>
<evidence type="ECO:0000259" key="11">
    <source>
        <dbReference type="PROSITE" id="PS50240"/>
    </source>
</evidence>
<name>A0A346RAE0_9NEOP</name>
<evidence type="ECO:0000313" key="12">
    <source>
        <dbReference type="EMBL" id="AXS59140.1"/>
    </source>
</evidence>
<dbReference type="InterPro" id="IPR022700">
    <property type="entry name" value="CLIP"/>
</dbReference>
<proteinExistence type="evidence at transcript level"/>
<keyword evidence="9" id="KW-0720">Serine protease</keyword>
<dbReference type="PROSITE" id="PS00134">
    <property type="entry name" value="TRYPSIN_HIS"/>
    <property type="match status" value="1"/>
</dbReference>